<dbReference type="EMBL" id="JAQNDN010000019">
    <property type="protein sequence ID" value="MDC0672238.1"/>
    <property type="molecule type" value="Genomic_DNA"/>
</dbReference>
<evidence type="ECO:0000313" key="2">
    <source>
        <dbReference type="Proteomes" id="UP001217838"/>
    </source>
</evidence>
<name>A0ABT5BDM6_9BACT</name>
<reference evidence="1 2" key="1">
    <citation type="submission" date="2022-11" db="EMBL/GenBank/DDBJ databases">
        <title>Minimal conservation of predation-associated metabolite biosynthetic gene clusters underscores biosynthetic potential of Myxococcota including descriptions for ten novel species: Archangium lansinium sp. nov., Myxococcus landrumus sp. nov., Nannocystis bai.</title>
        <authorList>
            <person name="Ahearne A."/>
            <person name="Stevens C."/>
            <person name="Dowd S."/>
        </authorList>
    </citation>
    <scope>NUCLEOTIDE SEQUENCE [LARGE SCALE GENOMIC DNA]</scope>
    <source>
        <strain evidence="1 2">NCELM</strain>
    </source>
</reference>
<evidence type="ECO:0000313" key="1">
    <source>
        <dbReference type="EMBL" id="MDC0672238.1"/>
    </source>
</evidence>
<comment type="caution">
    <text evidence="1">The sequence shown here is derived from an EMBL/GenBank/DDBJ whole genome shotgun (WGS) entry which is preliminary data.</text>
</comment>
<sequence length="106" mass="11551">MTTTEERWRAQVAAWARSGLSCKAYAAKVGVHPGTLAGWKSKLGRHQAAGQDPSVSFVEVTQRLAVEAEVEAGVIELVVGRTQIRVRGRVEAEALRRVLDVLETRA</sequence>
<dbReference type="RefSeq" id="WP_272003633.1">
    <property type="nucleotide sequence ID" value="NZ_JAQNDN010000019.1"/>
</dbReference>
<organism evidence="1 2">
    <name type="scientific">Nannocystis radixulma</name>
    <dbReference type="NCBI Taxonomy" id="2995305"/>
    <lineage>
        <taxon>Bacteria</taxon>
        <taxon>Pseudomonadati</taxon>
        <taxon>Myxococcota</taxon>
        <taxon>Polyangia</taxon>
        <taxon>Nannocystales</taxon>
        <taxon>Nannocystaceae</taxon>
        <taxon>Nannocystis</taxon>
    </lineage>
</organism>
<protein>
    <recommendedName>
        <fullName evidence="3">Transposase</fullName>
    </recommendedName>
</protein>
<evidence type="ECO:0008006" key="3">
    <source>
        <dbReference type="Google" id="ProtNLM"/>
    </source>
</evidence>
<dbReference type="Proteomes" id="UP001217838">
    <property type="component" value="Unassembled WGS sequence"/>
</dbReference>
<keyword evidence="2" id="KW-1185">Reference proteome</keyword>
<gene>
    <name evidence="1" type="ORF">POL58_31105</name>
</gene>
<dbReference type="NCBIfam" id="NF047593">
    <property type="entry name" value="IS66_ISAeme5_TnpA"/>
    <property type="match status" value="1"/>
</dbReference>
<accession>A0ABT5BDM6</accession>
<proteinExistence type="predicted"/>